<sequence>MKSRSILLGLGFDAKDEHKRITRGKNFYIFGGSKQTHQYMQE</sequence>
<gene>
    <name evidence="1" type="ORF">S06H3_61297</name>
</gene>
<dbReference type="EMBL" id="BARV01040167">
    <property type="protein sequence ID" value="GAI51418.1"/>
    <property type="molecule type" value="Genomic_DNA"/>
</dbReference>
<dbReference type="AlphaFoldDB" id="X1P6C9"/>
<protein>
    <submittedName>
        <fullName evidence="1">Uncharacterized protein</fullName>
    </submittedName>
</protein>
<evidence type="ECO:0000313" key="1">
    <source>
        <dbReference type="EMBL" id="GAI51418.1"/>
    </source>
</evidence>
<feature type="non-terminal residue" evidence="1">
    <location>
        <position position="42"/>
    </location>
</feature>
<organism evidence="1">
    <name type="scientific">marine sediment metagenome</name>
    <dbReference type="NCBI Taxonomy" id="412755"/>
    <lineage>
        <taxon>unclassified sequences</taxon>
        <taxon>metagenomes</taxon>
        <taxon>ecological metagenomes</taxon>
    </lineage>
</organism>
<reference evidence="1" key="1">
    <citation type="journal article" date="2014" name="Front. Microbiol.">
        <title>High frequency of phylogenetically diverse reductive dehalogenase-homologous genes in deep subseafloor sedimentary metagenomes.</title>
        <authorList>
            <person name="Kawai M."/>
            <person name="Futagami T."/>
            <person name="Toyoda A."/>
            <person name="Takaki Y."/>
            <person name="Nishi S."/>
            <person name="Hori S."/>
            <person name="Arai W."/>
            <person name="Tsubouchi T."/>
            <person name="Morono Y."/>
            <person name="Uchiyama I."/>
            <person name="Ito T."/>
            <person name="Fujiyama A."/>
            <person name="Inagaki F."/>
            <person name="Takami H."/>
        </authorList>
    </citation>
    <scope>NUCLEOTIDE SEQUENCE</scope>
    <source>
        <strain evidence="1">Expedition CK06-06</strain>
    </source>
</reference>
<accession>X1P6C9</accession>
<proteinExistence type="predicted"/>
<comment type="caution">
    <text evidence="1">The sequence shown here is derived from an EMBL/GenBank/DDBJ whole genome shotgun (WGS) entry which is preliminary data.</text>
</comment>
<name>X1P6C9_9ZZZZ</name>